<dbReference type="Pfam" id="PF01074">
    <property type="entry name" value="Glyco_hydro_38N"/>
    <property type="match status" value="1"/>
</dbReference>
<dbReference type="Gene3D" id="2.70.98.30">
    <property type="entry name" value="Golgi alpha-mannosidase II, domain 4"/>
    <property type="match status" value="1"/>
</dbReference>
<comment type="function">
    <text evidence="7">Catalyzes the first committed step in the biosynthesis of complex N-glycans. It controls conversion of high mannose to complex N-glycans; the final hydrolytic step in the N-glycan maturation pathway.</text>
</comment>
<dbReference type="SUPFAM" id="SSF88713">
    <property type="entry name" value="Glycoside hydrolase/deacetylase"/>
    <property type="match status" value="1"/>
</dbReference>
<dbReference type="InterPro" id="IPR011682">
    <property type="entry name" value="Glyco_hydro_38_C"/>
</dbReference>
<dbReference type="PANTHER" id="PTHR11607:SF3">
    <property type="entry name" value="LYSOSOMAL ALPHA-MANNOSIDASE"/>
    <property type="match status" value="1"/>
</dbReference>
<keyword evidence="11" id="KW-1133">Transmembrane helix</keyword>
<dbReference type="FunFam" id="3.20.110.10:FF:000003">
    <property type="entry name" value="Alpha-mannosidase"/>
    <property type="match status" value="1"/>
</dbReference>
<dbReference type="InterPro" id="IPR027291">
    <property type="entry name" value="Glyco_hydro_38_N_sf"/>
</dbReference>
<evidence type="ECO:0000256" key="3">
    <source>
        <dbReference type="ARBA" id="ARBA00022801"/>
    </source>
</evidence>
<dbReference type="InterPro" id="IPR028995">
    <property type="entry name" value="Glyco_hydro_57/38_cen_sf"/>
</dbReference>
<evidence type="ECO:0000313" key="14">
    <source>
        <dbReference type="Proteomes" id="UP001328107"/>
    </source>
</evidence>
<evidence type="ECO:0000256" key="11">
    <source>
        <dbReference type="SAM" id="Phobius"/>
    </source>
</evidence>
<dbReference type="GO" id="GO:0030246">
    <property type="term" value="F:carbohydrate binding"/>
    <property type="evidence" value="ECO:0007669"/>
    <property type="project" value="InterPro"/>
</dbReference>
<dbReference type="PANTHER" id="PTHR11607">
    <property type="entry name" value="ALPHA-MANNOSIDASE"/>
    <property type="match status" value="1"/>
</dbReference>
<dbReference type="InterPro" id="IPR011013">
    <property type="entry name" value="Gal_mutarotase_sf_dom"/>
</dbReference>
<keyword evidence="11" id="KW-0812">Transmembrane</keyword>
<dbReference type="GO" id="GO:0006491">
    <property type="term" value="P:N-glycan processing"/>
    <property type="evidence" value="ECO:0007669"/>
    <property type="project" value="TreeGrafter"/>
</dbReference>
<proteinExistence type="inferred from homology"/>
<dbReference type="Proteomes" id="UP001328107">
    <property type="component" value="Unassembled WGS sequence"/>
</dbReference>
<dbReference type="Gene3D" id="2.60.40.1180">
    <property type="entry name" value="Golgi alpha-mannosidase II"/>
    <property type="match status" value="1"/>
</dbReference>
<evidence type="ECO:0000256" key="4">
    <source>
        <dbReference type="ARBA" id="ARBA00022833"/>
    </source>
</evidence>
<evidence type="ECO:0000256" key="2">
    <source>
        <dbReference type="ARBA" id="ARBA00022723"/>
    </source>
</evidence>
<dbReference type="GO" id="GO:0000139">
    <property type="term" value="C:Golgi membrane"/>
    <property type="evidence" value="ECO:0007669"/>
    <property type="project" value="TreeGrafter"/>
</dbReference>
<dbReference type="FunFam" id="1.20.1270.50:FF:000001">
    <property type="entry name" value="Alpha-mannosidase"/>
    <property type="match status" value="1"/>
</dbReference>
<dbReference type="GO" id="GO:0046872">
    <property type="term" value="F:metal ion binding"/>
    <property type="evidence" value="ECO:0007669"/>
    <property type="project" value="UniProtKB-KW"/>
</dbReference>
<dbReference type="InterPro" id="IPR037094">
    <property type="entry name" value="Glyco_hydro_38_cen_sf"/>
</dbReference>
<dbReference type="AlphaFoldDB" id="A0AAN5D508"/>
<evidence type="ECO:0000259" key="12">
    <source>
        <dbReference type="SMART" id="SM00872"/>
    </source>
</evidence>
<evidence type="ECO:0000256" key="1">
    <source>
        <dbReference type="ARBA" id="ARBA00009792"/>
    </source>
</evidence>
<dbReference type="GO" id="GO:0006013">
    <property type="term" value="P:mannose metabolic process"/>
    <property type="evidence" value="ECO:0007669"/>
    <property type="project" value="InterPro"/>
</dbReference>
<evidence type="ECO:0000256" key="5">
    <source>
        <dbReference type="ARBA" id="ARBA00023157"/>
    </source>
</evidence>
<dbReference type="InterPro" id="IPR050843">
    <property type="entry name" value="Glycosyl_Hydrlase_38"/>
</dbReference>
<dbReference type="InterPro" id="IPR011330">
    <property type="entry name" value="Glyco_hydro/deAcase_b/a-brl"/>
</dbReference>
<keyword evidence="6 9" id="KW-0326">Glycosidase</keyword>
<evidence type="ECO:0000256" key="9">
    <source>
        <dbReference type="RuleBase" id="RU361199"/>
    </source>
</evidence>
<protein>
    <recommendedName>
        <fullName evidence="9">Alpha-mannosidase</fullName>
        <ecNumber evidence="9">3.2.1.-</ecNumber>
    </recommendedName>
</protein>
<feature type="domain" description="Glycoside hydrolase family 38 central" evidence="12">
    <location>
        <begin position="553"/>
        <end position="636"/>
    </location>
</feature>
<dbReference type="InterPro" id="IPR013780">
    <property type="entry name" value="Glyco_hydro_b"/>
</dbReference>
<feature type="transmembrane region" description="Helical" evidence="11">
    <location>
        <begin position="21"/>
        <end position="42"/>
    </location>
</feature>
<feature type="non-terminal residue" evidence="13">
    <location>
        <position position="1"/>
    </location>
</feature>
<comment type="catalytic activity">
    <reaction evidence="8">
        <text>N(4)-{beta-D-GlcNAc-(1-&gt;2)-alpha-D-Man-(1-&gt;3)-[alpha-D-Man-(1-&gt;3)-[alpha-D-Man-(1-&gt;6)]-alpha-D-Man-(1-&gt;6)]-beta-D-Man-(1-&gt;4)-beta-D-GlcNAc-(1-&gt;4)-beta-D-GlcNAc}-L-asparaginyl-[protein] + 2 H2O = 2 alpha-D-mannopyranose + an N(4)-{beta-D-GlcNAc-(1-&gt;2)-alpha-D-Man-(1-&gt;3)-[alpha-D-Man-(1-&gt;6)]-beta-D-Man-(1-&gt;4)-beta-D-GlcNAc-(1-&gt;4)-beta-D-GlcNAc}-L-asparaginyl-[protein]</text>
        <dbReference type="Rhea" id="RHEA:56052"/>
        <dbReference type="Rhea" id="RHEA-COMP:14368"/>
        <dbReference type="Rhea" id="RHEA-COMP:14369"/>
        <dbReference type="ChEBI" id="CHEBI:15377"/>
        <dbReference type="ChEBI" id="CHEBI:28729"/>
        <dbReference type="ChEBI" id="CHEBI:60615"/>
        <dbReference type="ChEBI" id="CHEBI:60625"/>
        <dbReference type="EC" id="3.2.1.114"/>
    </reaction>
</comment>
<dbReference type="SUPFAM" id="SSF88688">
    <property type="entry name" value="Families 57/38 glycoside transferase middle domain"/>
    <property type="match status" value="1"/>
</dbReference>
<feature type="compositionally biased region" description="Basic and acidic residues" evidence="10">
    <location>
        <begin position="72"/>
        <end position="139"/>
    </location>
</feature>
<keyword evidence="4 9" id="KW-0862">Zinc</keyword>
<dbReference type="EMBL" id="BTRK01000006">
    <property type="protein sequence ID" value="GMR56501.1"/>
    <property type="molecule type" value="Genomic_DNA"/>
</dbReference>
<dbReference type="SUPFAM" id="SSF74650">
    <property type="entry name" value="Galactose mutarotase-like"/>
    <property type="match status" value="1"/>
</dbReference>
<keyword evidence="2 9" id="KW-0479">Metal-binding</keyword>
<dbReference type="InterPro" id="IPR015341">
    <property type="entry name" value="Glyco_hydro_38_cen"/>
</dbReference>
<dbReference type="Pfam" id="PF09261">
    <property type="entry name" value="Alpha-mann_mid"/>
    <property type="match status" value="1"/>
</dbReference>
<evidence type="ECO:0000256" key="7">
    <source>
        <dbReference type="ARBA" id="ARBA00059516"/>
    </source>
</evidence>
<organism evidence="13 14">
    <name type="scientific">Pristionchus mayeri</name>
    <dbReference type="NCBI Taxonomy" id="1317129"/>
    <lineage>
        <taxon>Eukaryota</taxon>
        <taxon>Metazoa</taxon>
        <taxon>Ecdysozoa</taxon>
        <taxon>Nematoda</taxon>
        <taxon>Chromadorea</taxon>
        <taxon>Rhabditida</taxon>
        <taxon>Rhabditina</taxon>
        <taxon>Diplogasteromorpha</taxon>
        <taxon>Diplogasteroidea</taxon>
        <taxon>Neodiplogasteridae</taxon>
        <taxon>Pristionchus</taxon>
    </lineage>
</organism>
<keyword evidence="3 9" id="KW-0378">Hydrolase</keyword>
<keyword evidence="11" id="KW-0472">Membrane</keyword>
<dbReference type="EC" id="3.2.1.-" evidence="9"/>
<keyword evidence="5" id="KW-1015">Disulfide bond</keyword>
<dbReference type="SMART" id="SM00872">
    <property type="entry name" value="Alpha-mann_mid"/>
    <property type="match status" value="1"/>
</dbReference>
<comment type="caution">
    <text evidence="13">The sequence shown here is derived from an EMBL/GenBank/DDBJ whole genome shotgun (WGS) entry which is preliminary data.</text>
</comment>
<name>A0AAN5D508_9BILA</name>
<feature type="region of interest" description="Disordered" evidence="10">
    <location>
        <begin position="66"/>
        <end position="151"/>
    </location>
</feature>
<comment type="similarity">
    <text evidence="1 9">Belongs to the glycosyl hydrolase 38 family.</text>
</comment>
<comment type="cofactor">
    <cofactor evidence="9">
        <name>Zn(2+)</name>
        <dbReference type="ChEBI" id="CHEBI:29105"/>
    </cofactor>
    <text evidence="9">Binds 1 zinc ion per subunit.</text>
</comment>
<evidence type="ECO:0000256" key="10">
    <source>
        <dbReference type="SAM" id="MobiDB-lite"/>
    </source>
</evidence>
<evidence type="ECO:0000313" key="13">
    <source>
        <dbReference type="EMBL" id="GMR56501.1"/>
    </source>
</evidence>
<evidence type="ECO:0000256" key="6">
    <source>
        <dbReference type="ARBA" id="ARBA00023295"/>
    </source>
</evidence>
<dbReference type="InterPro" id="IPR000602">
    <property type="entry name" value="Glyco_hydro_38_N"/>
</dbReference>
<evidence type="ECO:0000256" key="8">
    <source>
        <dbReference type="ARBA" id="ARBA00093232"/>
    </source>
</evidence>
<sequence>LGRGGFQSSSSPQKMARSTRNVYLLLFVAIFIIMSLILYSSIDSPSGIRRMDKNAESQVIRLQQKMSSLENSLRRNGEEMDRLKKQLRESERQRKELEKKEIEKENEIFDEKEEAREEVKKHVNKPVDEDGNGEEDKAQVPEPQGGNKAEVVKRFLSKTTKATRDVCPLRKEMSVPHTDIQMFDMYNTIAFDNPDGGVWKQGWEVSYDTAKVQEEPQLEVIVVPHSHCDPGWLRTFEEYFDAQTKQILDGMLTHLPQQDQMSFIYAEVSFFEMWWRGLDEQARDKVKSLITSGRLELVTGGWVMSDEANAHYNSIVVELMEGHEWIRNHLPKEALPRVHWSIDPFGISPTLPFIMSAANITRAAIQRVHYSVKKELARHRNLEFIWRQMWDSVKSTDVRTHMFPFYSYDVPHTCGPDPKVCCQFDFRRLSGGGFAGCPWGIAPQLINEDNVATRAALIYDQYRKKAQLYKTNAVLIPLGDDFRYDTQFEWKQQYENYQKLFAYMNEQKEWNVKARFGTLSDYFNAMERHSEQQKIDLPVLSGDFFTYADRDDHYWSGYFTSRPFYKQLDRVLQHYLRSAEMLFSLSRMSGGDSGPASDDSFERLVRARRSLALFQHHDGVTGTGKDAVVRDYGQKMIDALHDCEEVMTVATEILLQKKGSAPGQLQLDESRKGHDALPERRAAEVGSSLILFNSLSSIRHEVVCVRVADAKARVKQNGGDDRPKQQLSPVVKMAAGVLTVSQDEFELCFVASIAPLSMQTYNIVSESSAEEEKTTVGGSVRVDGNEFKTTSSSGDAVLKNDKITAEFDSITGMLKSVTPVGSSTATKTLMKFVKYGARGHKRMNNGGGDDLSGAYLFLPDGEAQEIPASDSHYILVQGPIVSRMYVRGPQEFRLLTTYSLDAGAAYVEITNEIDVTEKMQNVEVAMKIESSVASADSIYTDLNGMQMIRRRRQLDRLPLQAHFYPMPGAAFIESAEERLSLLGAQALGVASLKPGELEVMLERRLLQDDGRGLQQGVTDNLRTVSHFRLMVEKMGGDKSEETEMMGFLSQPAYSASLSLHYPWLKMLSEDSDLSPSFTGLHASLPCDTHIVTLRTMAEATKYASSRPTTSPSSAAALVLYRPLVDCRSTTPAAEECASAQKEDAFSVLFGGHVKSVAPATLTLLYEAKGTTDRLAIEPQQLKTYKLQF</sequence>
<accession>A0AAN5D508</accession>
<dbReference type="Gene3D" id="1.20.1270.50">
    <property type="entry name" value="Glycoside hydrolase family 38, central domain"/>
    <property type="match status" value="1"/>
</dbReference>
<gene>
    <name evidence="13" type="ORF">PMAYCL1PPCAC_26696</name>
</gene>
<dbReference type="Gene3D" id="3.20.110.10">
    <property type="entry name" value="Glycoside hydrolase 38, N terminal domain"/>
    <property type="match status" value="1"/>
</dbReference>
<dbReference type="GO" id="GO:0004572">
    <property type="term" value="F:mannosyl-oligosaccharide 1,3-1,6-alpha-mannosidase activity"/>
    <property type="evidence" value="ECO:0007669"/>
    <property type="project" value="UniProtKB-EC"/>
</dbReference>
<dbReference type="Pfam" id="PF07748">
    <property type="entry name" value="Glyco_hydro_38C"/>
    <property type="match status" value="1"/>
</dbReference>
<reference evidence="14" key="1">
    <citation type="submission" date="2022-10" db="EMBL/GenBank/DDBJ databases">
        <title>Genome assembly of Pristionchus species.</title>
        <authorList>
            <person name="Yoshida K."/>
            <person name="Sommer R.J."/>
        </authorList>
    </citation>
    <scope>NUCLEOTIDE SEQUENCE [LARGE SCALE GENOMIC DNA]</scope>
    <source>
        <strain evidence="14">RS5460</strain>
    </source>
</reference>
<dbReference type="CDD" id="cd10809">
    <property type="entry name" value="GH38N_AMII_GMII_SfManIII_like"/>
    <property type="match status" value="1"/>
</dbReference>
<keyword evidence="14" id="KW-1185">Reference proteome</keyword>